<evidence type="ECO:0000313" key="2">
    <source>
        <dbReference type="EMBL" id="JAD54123.1"/>
    </source>
</evidence>
<accession>A0A0A9AWA9</accession>
<sequence length="46" mass="4754">MVSIGPSDGGPSRIPRQAHPRGPTCAPMDGGDGGEDHQHLMLSEVC</sequence>
<evidence type="ECO:0000256" key="1">
    <source>
        <dbReference type="SAM" id="MobiDB-lite"/>
    </source>
</evidence>
<organism evidence="2">
    <name type="scientific">Arundo donax</name>
    <name type="common">Giant reed</name>
    <name type="synonym">Donax arundinaceus</name>
    <dbReference type="NCBI Taxonomy" id="35708"/>
    <lineage>
        <taxon>Eukaryota</taxon>
        <taxon>Viridiplantae</taxon>
        <taxon>Streptophyta</taxon>
        <taxon>Embryophyta</taxon>
        <taxon>Tracheophyta</taxon>
        <taxon>Spermatophyta</taxon>
        <taxon>Magnoliopsida</taxon>
        <taxon>Liliopsida</taxon>
        <taxon>Poales</taxon>
        <taxon>Poaceae</taxon>
        <taxon>PACMAD clade</taxon>
        <taxon>Arundinoideae</taxon>
        <taxon>Arundineae</taxon>
        <taxon>Arundo</taxon>
    </lineage>
</organism>
<dbReference type="EMBL" id="GBRH01243772">
    <property type="protein sequence ID" value="JAD54123.1"/>
    <property type="molecule type" value="Transcribed_RNA"/>
</dbReference>
<name>A0A0A9AWA9_ARUDO</name>
<reference evidence="2" key="1">
    <citation type="submission" date="2014-09" db="EMBL/GenBank/DDBJ databases">
        <authorList>
            <person name="Magalhaes I.L.F."/>
            <person name="Oliveira U."/>
            <person name="Santos F.R."/>
            <person name="Vidigal T.H.D.A."/>
            <person name="Brescovit A.D."/>
            <person name="Santos A.J."/>
        </authorList>
    </citation>
    <scope>NUCLEOTIDE SEQUENCE</scope>
    <source>
        <tissue evidence="2">Shoot tissue taken approximately 20 cm above the soil surface</tissue>
    </source>
</reference>
<proteinExistence type="predicted"/>
<protein>
    <submittedName>
        <fullName evidence="2">Uncharacterized protein</fullName>
    </submittedName>
</protein>
<dbReference type="AlphaFoldDB" id="A0A0A9AWA9"/>
<feature type="region of interest" description="Disordered" evidence="1">
    <location>
        <begin position="1"/>
        <end position="37"/>
    </location>
</feature>
<reference evidence="2" key="2">
    <citation type="journal article" date="2015" name="Data Brief">
        <title>Shoot transcriptome of the giant reed, Arundo donax.</title>
        <authorList>
            <person name="Barrero R.A."/>
            <person name="Guerrero F.D."/>
            <person name="Moolhuijzen P."/>
            <person name="Goolsby J.A."/>
            <person name="Tidwell J."/>
            <person name="Bellgard S.E."/>
            <person name="Bellgard M.I."/>
        </authorList>
    </citation>
    <scope>NUCLEOTIDE SEQUENCE</scope>
    <source>
        <tissue evidence="2">Shoot tissue taken approximately 20 cm above the soil surface</tissue>
    </source>
</reference>